<evidence type="ECO:0000256" key="3">
    <source>
        <dbReference type="ARBA" id="ARBA00011048"/>
    </source>
</evidence>
<sequence>MQTAFPHLFEPLQIRGKRLKNRIMSTGHDTCLPTDNLVNDKLIAYQRDRAAGGVGLIVLQVAGVHDSARYTSHVLMATDDACIDGYRQLAEACHAHGTVVLSQLFHPGREIMESADGLLAVAYSASSVPNERFRVMPRALDQAMIDEIVQGYASAARRLHQAGLDGVEVVASHGYLPAQFLNPRVNLRSDGYNGELEQRLRFLREVLAAVRAATGEQFIIGLRISADERDSQGLSEDESLAAAVALQGQLDYLHIVAGTSASLGGALHIVPPMAIEPAYLAREAATFKQQLAIPLFVTGRINQPQEAELILARGQADVCGMTRALICDPLMPNKTERGQVEDVRACIACNQACIGHFHRGLAISCIQRPETGRELQYGQLTPTASPKRILVAGGGPAGMKAAAVAAARGHQVTLYEAGPQLGGQVLLAQLLPRRAEFGGASTNLQREMALAGVEVVRNTRVDRTLVERERPDLVIAATGATPYWPAFERTGDLQVVDAWQVLRNEVKPGRSVLVIDWRCDWIGPGIAERLVREGHHVQLAVNGTHCGESLPLYVRDQLAGELHRLGIPITPYARLYGSDDNTVYLQHTASGEPMIFEGIDTLVLCLGHQPEDRLASELAGLVEVRRVGDCLAPRTAEEAIHDGLTVAWSL</sequence>
<reference evidence="12 13" key="1">
    <citation type="submission" date="2020-01" db="EMBL/GenBank/DDBJ databases">
        <title>Complete Genome Sequence of Pseudomonas putida Strain TS312, Harboring the HdtS type N-acyl-homoserine Lactone Synthase, Isolated from a Paper Mill.</title>
        <authorList>
            <person name="Hosoe A."/>
            <person name="Suenaga T."/>
            <person name="Sugi T."/>
            <person name="Izumi T."/>
            <person name="Nagai N."/>
            <person name="Terada A."/>
        </authorList>
    </citation>
    <scope>NUCLEOTIDE SEQUENCE [LARGE SCALE GENOMIC DNA]</scope>
    <source>
        <strain evidence="12 13">TS312</strain>
    </source>
</reference>
<keyword evidence="5" id="KW-0288">FMN</keyword>
<accession>A0A7U6M2Q0</accession>
<keyword evidence="9" id="KW-0411">Iron-sulfur</keyword>
<dbReference type="PANTHER" id="PTHR42917:SF2">
    <property type="entry name" value="2,4-DIENOYL-COA REDUCTASE [(2E)-ENOYL-COA-PRODUCING]"/>
    <property type="match status" value="1"/>
</dbReference>
<dbReference type="EMBL" id="AP022324">
    <property type="protein sequence ID" value="BBU44887.1"/>
    <property type="molecule type" value="Genomic_DNA"/>
</dbReference>
<evidence type="ECO:0000256" key="7">
    <source>
        <dbReference type="ARBA" id="ARBA00023002"/>
    </source>
</evidence>
<dbReference type="PRINTS" id="PR00368">
    <property type="entry name" value="FADPNR"/>
</dbReference>
<dbReference type="Gene3D" id="3.40.50.720">
    <property type="entry name" value="NAD(P)-binding Rossmann-like Domain"/>
    <property type="match status" value="1"/>
</dbReference>
<keyword evidence="7" id="KW-0560">Oxidoreductase</keyword>
<dbReference type="PANTHER" id="PTHR42917">
    <property type="entry name" value="2,4-DIENOYL-COA REDUCTASE"/>
    <property type="match status" value="1"/>
</dbReference>
<dbReference type="Gene3D" id="3.50.50.60">
    <property type="entry name" value="FAD/NAD(P)-binding domain"/>
    <property type="match status" value="1"/>
</dbReference>
<protein>
    <submittedName>
        <fullName evidence="12">Oxidoreductase</fullName>
    </submittedName>
</protein>
<evidence type="ECO:0000256" key="1">
    <source>
        <dbReference type="ARBA" id="ARBA00001917"/>
    </source>
</evidence>
<comment type="cofactor">
    <cofactor evidence="2">
        <name>[4Fe-4S] cluster</name>
        <dbReference type="ChEBI" id="CHEBI:49883"/>
    </cofactor>
</comment>
<keyword evidence="8" id="KW-0408">Iron</keyword>
<comment type="similarity">
    <text evidence="3">In the N-terminal section; belongs to the NADH:flavin oxidoreductase/NADH oxidase family.</text>
</comment>
<evidence type="ECO:0000259" key="11">
    <source>
        <dbReference type="Pfam" id="PF07992"/>
    </source>
</evidence>
<dbReference type="AlphaFoldDB" id="A0A7U6M2Q0"/>
<evidence type="ECO:0000256" key="6">
    <source>
        <dbReference type="ARBA" id="ARBA00022723"/>
    </source>
</evidence>
<dbReference type="GO" id="GO:0051536">
    <property type="term" value="F:iron-sulfur cluster binding"/>
    <property type="evidence" value="ECO:0007669"/>
    <property type="project" value="UniProtKB-KW"/>
</dbReference>
<dbReference type="InterPro" id="IPR051793">
    <property type="entry name" value="NADH:flavin_oxidoreductase"/>
</dbReference>
<evidence type="ECO:0000313" key="12">
    <source>
        <dbReference type="EMBL" id="BBU44887.1"/>
    </source>
</evidence>
<evidence type="ECO:0000256" key="2">
    <source>
        <dbReference type="ARBA" id="ARBA00001966"/>
    </source>
</evidence>
<dbReference type="GO" id="GO:0008670">
    <property type="term" value="F:2,4-dienoyl-CoA reductase (NADPH) activity"/>
    <property type="evidence" value="ECO:0007669"/>
    <property type="project" value="TreeGrafter"/>
</dbReference>
<organism evidence="12 13">
    <name type="scientific">Pseudomonas putida</name>
    <name type="common">Arthrobacter siderocapsulatus</name>
    <dbReference type="NCBI Taxonomy" id="303"/>
    <lineage>
        <taxon>Bacteria</taxon>
        <taxon>Pseudomonadati</taxon>
        <taxon>Pseudomonadota</taxon>
        <taxon>Gammaproteobacteria</taxon>
        <taxon>Pseudomonadales</taxon>
        <taxon>Pseudomonadaceae</taxon>
        <taxon>Pseudomonas</taxon>
    </lineage>
</organism>
<dbReference type="RefSeq" id="WP_027609820.1">
    <property type="nucleotide sequence ID" value="NZ_AP022324.1"/>
</dbReference>
<evidence type="ECO:0000256" key="5">
    <source>
        <dbReference type="ARBA" id="ARBA00022643"/>
    </source>
</evidence>
<dbReference type="GO" id="GO:0010181">
    <property type="term" value="F:FMN binding"/>
    <property type="evidence" value="ECO:0007669"/>
    <property type="project" value="InterPro"/>
</dbReference>
<keyword evidence="6" id="KW-0479">Metal-binding</keyword>
<comment type="cofactor">
    <cofactor evidence="1">
        <name>FMN</name>
        <dbReference type="ChEBI" id="CHEBI:58210"/>
    </cofactor>
</comment>
<evidence type="ECO:0000256" key="9">
    <source>
        <dbReference type="ARBA" id="ARBA00023014"/>
    </source>
</evidence>
<feature type="domain" description="NADH:flavin oxidoreductase/NADH oxidase N-terminal" evidence="10">
    <location>
        <begin position="8"/>
        <end position="338"/>
    </location>
</feature>
<evidence type="ECO:0000256" key="8">
    <source>
        <dbReference type="ARBA" id="ARBA00023004"/>
    </source>
</evidence>
<dbReference type="Pfam" id="PF00724">
    <property type="entry name" value="Oxidored_FMN"/>
    <property type="match status" value="1"/>
</dbReference>
<dbReference type="Proteomes" id="UP000464661">
    <property type="component" value="Chromosome"/>
</dbReference>
<dbReference type="InterPro" id="IPR023753">
    <property type="entry name" value="FAD/NAD-binding_dom"/>
</dbReference>
<dbReference type="InterPro" id="IPR036188">
    <property type="entry name" value="FAD/NAD-bd_sf"/>
</dbReference>
<dbReference type="Gene3D" id="3.20.20.70">
    <property type="entry name" value="Aldolase class I"/>
    <property type="match status" value="1"/>
</dbReference>
<dbReference type="SUPFAM" id="SSF51395">
    <property type="entry name" value="FMN-linked oxidoreductases"/>
    <property type="match status" value="1"/>
</dbReference>
<dbReference type="GO" id="GO:0046872">
    <property type="term" value="F:metal ion binding"/>
    <property type="evidence" value="ECO:0007669"/>
    <property type="project" value="UniProtKB-KW"/>
</dbReference>
<proteinExistence type="inferred from homology"/>
<dbReference type="GO" id="GO:0033543">
    <property type="term" value="P:fatty acid beta-oxidation, unsaturated, even number, reductase/isomerase pathway"/>
    <property type="evidence" value="ECO:0007669"/>
    <property type="project" value="TreeGrafter"/>
</dbReference>
<evidence type="ECO:0000259" key="10">
    <source>
        <dbReference type="Pfam" id="PF00724"/>
    </source>
</evidence>
<name>A0A7U6M2Q0_PSEPU</name>
<dbReference type="InterPro" id="IPR001155">
    <property type="entry name" value="OxRdtase_FMN_N"/>
</dbReference>
<dbReference type="CDD" id="cd04734">
    <property type="entry name" value="OYE_like_3_FMN"/>
    <property type="match status" value="1"/>
</dbReference>
<feature type="domain" description="FAD/NAD(P)-binding" evidence="11">
    <location>
        <begin position="388"/>
        <end position="621"/>
    </location>
</feature>
<dbReference type="SUPFAM" id="SSF51905">
    <property type="entry name" value="FAD/NAD(P)-binding domain"/>
    <property type="match status" value="1"/>
</dbReference>
<evidence type="ECO:0000313" key="13">
    <source>
        <dbReference type="Proteomes" id="UP000464661"/>
    </source>
</evidence>
<keyword evidence="4" id="KW-0285">Flavoprotein</keyword>
<dbReference type="InterPro" id="IPR013785">
    <property type="entry name" value="Aldolase_TIM"/>
</dbReference>
<gene>
    <name evidence="12" type="ORF">PPTS312_28020</name>
</gene>
<dbReference type="Pfam" id="PF07992">
    <property type="entry name" value="Pyr_redox_2"/>
    <property type="match status" value="1"/>
</dbReference>
<evidence type="ECO:0000256" key="4">
    <source>
        <dbReference type="ARBA" id="ARBA00022630"/>
    </source>
</evidence>